<dbReference type="InterPro" id="IPR052428">
    <property type="entry name" value="Autophagy_HostDef_Reg"/>
</dbReference>
<accession>A0A8D0H1R2</accession>
<dbReference type="PANTHER" id="PTHR45971">
    <property type="entry name" value="PHOX (PX) DOMAIN-CONTAINING PROTEIN"/>
    <property type="match status" value="1"/>
</dbReference>
<dbReference type="SMART" id="SM01175">
    <property type="entry name" value="DUF4206"/>
    <property type="match status" value="1"/>
</dbReference>
<proteinExistence type="predicted"/>
<sequence length="775" mass="86322">MSLHAVSLMSYNRIQQFNQLSSQKLTKESNRLTLVESAYSSNPSKISWLSPTPQISVLSDAYSRPAVIGHVRSFGSYPEGTAAIREILVSVLNASGFKQPLLPEKMASQVAELQGSDTERCEDSSDCNHVDCDADNSHSVCPKPMDIRFMRHKACWENMHVKPPPSLDTTTHLPSTSQCPTASTLPALSNLQQLPPQSNHFTQVTLIGGAVASLLDSDPTTTSGKGHANAPSSLDQSLTFNGGLPVSTVNELSVSNGRCDSVKPMPLQHEDRNTFHRLSPSQPFDQQGAASTVNPGAIPLNRSLQDTFTLPVDVEKENAHFFVADMIIASLEKMKCNFGSSRVEPWSVEEAGGVLGSYPVDSEMASYTRIKKPSNSSSASSDSGYEGCTVMQANLLENLPSNRDAVKNQYESDYDDEEYVIIELEDFEDSSASPDESSLFEPGCNSAEATAQKLYRSFRQRWLQTGTDTLPSPCQITTREILVNKDDIPKEFESSVNLAEEIKVKSRLRGTMDWAPPRFQIIFNIHPSVKRNTAVAAQNFTCAGCGTPVEPKYIGRLRYCNYLGKYFCDCCHAYAESFIPGRILMKWDFTKYYICNFSKHLLDGIWQNPIFNVSCINKTLYTKAKELARVRDLQEQLLHIKKLLKTCRLAESALKEFEQMPAHLTEEMDLFSLDDLVKVKRGLLAPVLRDVLKNSTSHVENCELCQAKGFICEFCQNSDIIFPFQTAKCKRCAACKSCFHKQCFISKECPKCRRVAARRKVSDTPSPCVQERELL</sequence>
<evidence type="ECO:0000313" key="4">
    <source>
        <dbReference type="Proteomes" id="UP000694392"/>
    </source>
</evidence>
<dbReference type="InterPro" id="IPR048569">
    <property type="entry name" value="RUBC_PIKBD"/>
</dbReference>
<dbReference type="PANTHER" id="PTHR45971:SF2">
    <property type="entry name" value="PROTEIN ASSOCIATED WITH UVRAG AS AUTOPHAGY ENHANCER"/>
    <property type="match status" value="1"/>
</dbReference>
<dbReference type="GO" id="GO:0010314">
    <property type="term" value="F:phosphatidylinositol-5-phosphate binding"/>
    <property type="evidence" value="ECO:0007669"/>
    <property type="project" value="Ensembl"/>
</dbReference>
<dbReference type="GO" id="GO:0032266">
    <property type="term" value="F:phosphatidylinositol-3-phosphate binding"/>
    <property type="evidence" value="ECO:0007669"/>
    <property type="project" value="Ensembl"/>
</dbReference>
<dbReference type="GO" id="GO:0070273">
    <property type="term" value="F:phosphatidylinositol-4-phosphate binding"/>
    <property type="evidence" value="ECO:0007669"/>
    <property type="project" value="Ensembl"/>
</dbReference>
<reference evidence="3" key="1">
    <citation type="submission" date="2025-08" db="UniProtKB">
        <authorList>
            <consortium name="Ensembl"/>
        </authorList>
    </citation>
    <scope>IDENTIFICATION</scope>
</reference>
<evidence type="ECO:0000313" key="3">
    <source>
        <dbReference type="Ensembl" id="ENSSPUP00000017158.1"/>
    </source>
</evidence>
<dbReference type="GO" id="GO:0061910">
    <property type="term" value="P:autophagosome-endosome fusion"/>
    <property type="evidence" value="ECO:0007669"/>
    <property type="project" value="Ensembl"/>
</dbReference>
<dbReference type="Pfam" id="PF13901">
    <property type="entry name" value="RH_dom"/>
    <property type="match status" value="1"/>
</dbReference>
<gene>
    <name evidence="3" type="primary">RUBCNL</name>
</gene>
<dbReference type="Ensembl" id="ENSSPUT00000018280.1">
    <property type="protein sequence ID" value="ENSSPUP00000017158.1"/>
    <property type="gene ID" value="ENSSPUG00000013285.1"/>
</dbReference>
<evidence type="ECO:0000256" key="1">
    <source>
        <dbReference type="ARBA" id="ARBA00023006"/>
    </source>
</evidence>
<dbReference type="GeneTree" id="ENSGT00940000160585"/>
<keyword evidence="4" id="KW-1185">Reference proteome</keyword>
<keyword evidence="1" id="KW-0072">Autophagy</keyword>
<feature type="domain" description="Rubicon Homology" evidence="2">
    <location>
        <begin position="558"/>
        <end position="759"/>
    </location>
</feature>
<dbReference type="GO" id="GO:0061909">
    <property type="term" value="P:autophagosome-lysosome fusion"/>
    <property type="evidence" value="ECO:0007669"/>
    <property type="project" value="Ensembl"/>
</dbReference>
<protein>
    <submittedName>
        <fullName evidence="3">Rubicon like autophagy enhancer</fullName>
    </submittedName>
</protein>
<dbReference type="Pfam" id="PF21054">
    <property type="entry name" value="RUBC_PIKBD"/>
    <property type="match status" value="1"/>
</dbReference>
<dbReference type="OMA" id="FKHPCSE"/>
<evidence type="ECO:0000259" key="2">
    <source>
        <dbReference type="SMART" id="SM01175"/>
    </source>
</evidence>
<dbReference type="Proteomes" id="UP000694392">
    <property type="component" value="Unplaced"/>
</dbReference>
<dbReference type="AlphaFoldDB" id="A0A8D0H1R2"/>
<name>A0A8D0H1R2_SPHPU</name>
<organism evidence="3 4">
    <name type="scientific">Sphenodon punctatus</name>
    <name type="common">Tuatara</name>
    <name type="synonym">Hatteria punctata</name>
    <dbReference type="NCBI Taxonomy" id="8508"/>
    <lineage>
        <taxon>Eukaryota</taxon>
        <taxon>Metazoa</taxon>
        <taxon>Chordata</taxon>
        <taxon>Craniata</taxon>
        <taxon>Vertebrata</taxon>
        <taxon>Euteleostomi</taxon>
        <taxon>Lepidosauria</taxon>
        <taxon>Sphenodontia</taxon>
        <taxon>Sphenodontidae</taxon>
        <taxon>Sphenodon</taxon>
    </lineage>
</organism>
<dbReference type="GO" id="GO:0000421">
    <property type="term" value="C:autophagosome membrane"/>
    <property type="evidence" value="ECO:0007669"/>
    <property type="project" value="Ensembl"/>
</dbReference>
<reference evidence="3" key="2">
    <citation type="submission" date="2025-09" db="UniProtKB">
        <authorList>
            <consortium name="Ensembl"/>
        </authorList>
    </citation>
    <scope>IDENTIFICATION</scope>
</reference>
<dbReference type="InterPro" id="IPR025258">
    <property type="entry name" value="RH_dom"/>
</dbReference>
<dbReference type="GO" id="GO:0097352">
    <property type="term" value="P:autophagosome maturation"/>
    <property type="evidence" value="ECO:0007669"/>
    <property type="project" value="Ensembl"/>
</dbReference>